<organism evidence="11 12">
    <name type="scientific">Macrostomum lignano</name>
    <dbReference type="NCBI Taxonomy" id="282301"/>
    <lineage>
        <taxon>Eukaryota</taxon>
        <taxon>Metazoa</taxon>
        <taxon>Spiralia</taxon>
        <taxon>Lophotrochozoa</taxon>
        <taxon>Platyhelminthes</taxon>
        <taxon>Rhabditophora</taxon>
        <taxon>Macrostomorpha</taxon>
        <taxon>Macrostomida</taxon>
        <taxon>Macrostomidae</taxon>
        <taxon>Macrostomum</taxon>
    </lineage>
</organism>
<dbReference type="InterPro" id="IPR042089">
    <property type="entry name" value="Peptidase_M13_dom_2"/>
</dbReference>
<comment type="similarity">
    <text evidence="2">Belongs to the peptidase M13 family.</text>
</comment>
<accession>A0A1I8GQK7</accession>
<keyword evidence="3" id="KW-0645">Protease</keyword>
<feature type="chain" id="PRO_5009319608" evidence="8">
    <location>
        <begin position="27"/>
        <end position="807"/>
    </location>
</feature>
<evidence type="ECO:0000256" key="8">
    <source>
        <dbReference type="SAM" id="SignalP"/>
    </source>
</evidence>
<protein>
    <submittedName>
        <fullName evidence="12">Peptidase_M13 domain-containing protein</fullName>
    </submittedName>
</protein>
<dbReference type="InterPro" id="IPR024079">
    <property type="entry name" value="MetalloPept_cat_dom_sf"/>
</dbReference>
<reference evidence="12" key="1">
    <citation type="submission" date="2016-11" db="UniProtKB">
        <authorList>
            <consortium name="WormBaseParasite"/>
        </authorList>
    </citation>
    <scope>IDENTIFICATION</scope>
</reference>
<evidence type="ECO:0000256" key="3">
    <source>
        <dbReference type="ARBA" id="ARBA00022670"/>
    </source>
</evidence>
<dbReference type="Pfam" id="PF01431">
    <property type="entry name" value="Peptidase_M13"/>
    <property type="match status" value="1"/>
</dbReference>
<evidence type="ECO:0000313" key="12">
    <source>
        <dbReference type="WBParaSite" id="maker-uti_cns_0002792-snap-gene-0.2-mRNA-1"/>
    </source>
</evidence>
<keyword evidence="5" id="KW-0378">Hydrolase</keyword>
<dbReference type="GO" id="GO:0046872">
    <property type="term" value="F:metal ion binding"/>
    <property type="evidence" value="ECO:0007669"/>
    <property type="project" value="UniProtKB-KW"/>
</dbReference>
<proteinExistence type="inferred from homology"/>
<dbReference type="PANTHER" id="PTHR11733">
    <property type="entry name" value="ZINC METALLOPROTEASE FAMILY M13 NEPRILYSIN-RELATED"/>
    <property type="match status" value="1"/>
</dbReference>
<dbReference type="GO" id="GO:0005886">
    <property type="term" value="C:plasma membrane"/>
    <property type="evidence" value="ECO:0007669"/>
    <property type="project" value="TreeGrafter"/>
</dbReference>
<evidence type="ECO:0000256" key="7">
    <source>
        <dbReference type="ARBA" id="ARBA00023049"/>
    </source>
</evidence>
<dbReference type="Gene3D" id="3.40.390.10">
    <property type="entry name" value="Collagenase (Catalytic Domain)"/>
    <property type="match status" value="1"/>
</dbReference>
<feature type="domain" description="Peptidase M13 N-terminal" evidence="10">
    <location>
        <begin position="71"/>
        <end position="523"/>
    </location>
</feature>
<dbReference type="PANTHER" id="PTHR11733:SF167">
    <property type="entry name" value="FI17812P1-RELATED"/>
    <property type="match status" value="1"/>
</dbReference>
<feature type="domain" description="Peptidase M13 C-terminal" evidence="9">
    <location>
        <begin position="594"/>
        <end position="804"/>
    </location>
</feature>
<sequence length="807" mass="89702">MSVAALQARSLLTVVTVALLSPLANSIRFEIRRNASEPGPGQSAIPVTCQSVECVSLAAQMASYMNTSADPCEDFYNYACGNFPSMVRYDPVRASAGMSFKDGDLLFEDRMSLMSDGLERNIYELLVLDRVASSPDQDISDLFNFTRLFYRSCRQWVHTRSGGGFGQPSASLNAANSASFFAGVLDHLNETLWTLCNEEVAMETVLATLVKTGGSGMLGVTLPRQFATNVIENDDFNLTQTARAVVSIDRLSLFLRGSAELERNAFFREWLDFLTERKLGAPLLDFGSLVGNASRPRFQRIIKRIEKSLNDNSLYGPGGCTVPERYSFGLDSGAKYNVSELDELSACVAAAKGGVPFSWSRFFDELLQSPVDRSALVQLPNIKEVINFVNDIKSRPVFAKSNDSSASLLSDDAAFLVFDWLLSFRSFFPPDLQNLKSGRTQVARDIEGDGVASCMLWTKTLLQPILERMYQTAYHQQDFSDVNELVKLIKEAAIAGVRGQSWITPSAKVAIEKKIRAAKETIGLDKISAAEFKAFYAPTLEEFRAVDLRPSNLDRKFGTLFSLALCAYAHKNFDVMSSLSPVTLFMEISPLVVNAFNWIERNQIIFPMAILAPPYYHPSYPPHINLGSIGYVIGHEIGHSFDNTGHQIDQPGAIGHFWDNETEANYLDRMECVRSRYGDYRLYPGGPVHLSNSTLGNDIADIIGIQAAVGALKLLKSRRQGRGRLLPRLPNLPASLSPEQQLFIQAAQSWCFKSESHILDRIYQGWPSHSPHHLRVRGVAENSPEFAEAFKCRRGKPMNPAKKCIFW</sequence>
<comment type="cofactor">
    <cofactor evidence="1">
        <name>Zn(2+)</name>
        <dbReference type="ChEBI" id="CHEBI:29105"/>
    </cofactor>
</comment>
<evidence type="ECO:0000259" key="10">
    <source>
        <dbReference type="Pfam" id="PF05649"/>
    </source>
</evidence>
<keyword evidence="6" id="KW-0862">Zinc</keyword>
<dbReference type="PROSITE" id="PS51885">
    <property type="entry name" value="NEPRILYSIN"/>
    <property type="match status" value="1"/>
</dbReference>
<keyword evidence="7" id="KW-0482">Metalloprotease</keyword>
<keyword evidence="8" id="KW-0732">Signal</keyword>
<dbReference type="Gene3D" id="1.10.1380.10">
    <property type="entry name" value="Neutral endopeptidase , domain2"/>
    <property type="match status" value="1"/>
</dbReference>
<evidence type="ECO:0000256" key="6">
    <source>
        <dbReference type="ARBA" id="ARBA00022833"/>
    </source>
</evidence>
<dbReference type="SUPFAM" id="SSF55486">
    <property type="entry name" value="Metalloproteases ('zincins'), catalytic domain"/>
    <property type="match status" value="1"/>
</dbReference>
<dbReference type="CDD" id="cd08662">
    <property type="entry name" value="M13"/>
    <property type="match status" value="1"/>
</dbReference>
<dbReference type="Pfam" id="PF05649">
    <property type="entry name" value="Peptidase_M13_N"/>
    <property type="match status" value="1"/>
</dbReference>
<dbReference type="InterPro" id="IPR018497">
    <property type="entry name" value="Peptidase_M13_C"/>
</dbReference>
<dbReference type="PRINTS" id="PR00786">
    <property type="entry name" value="NEPRILYSIN"/>
</dbReference>
<evidence type="ECO:0000313" key="11">
    <source>
        <dbReference type="Proteomes" id="UP000095280"/>
    </source>
</evidence>
<dbReference type="GO" id="GO:0016485">
    <property type="term" value="P:protein processing"/>
    <property type="evidence" value="ECO:0007669"/>
    <property type="project" value="TreeGrafter"/>
</dbReference>
<evidence type="ECO:0000256" key="2">
    <source>
        <dbReference type="ARBA" id="ARBA00007357"/>
    </source>
</evidence>
<evidence type="ECO:0000256" key="4">
    <source>
        <dbReference type="ARBA" id="ARBA00022723"/>
    </source>
</evidence>
<dbReference type="InterPro" id="IPR008753">
    <property type="entry name" value="Peptidase_M13_N"/>
</dbReference>
<dbReference type="InterPro" id="IPR000718">
    <property type="entry name" value="Peptidase_M13"/>
</dbReference>
<dbReference type="WBParaSite" id="maker-uti_cns_0002792-snap-gene-0.2-mRNA-1">
    <property type="protein sequence ID" value="maker-uti_cns_0002792-snap-gene-0.2-mRNA-1"/>
    <property type="gene ID" value="maker-uti_cns_0002792-snap-gene-0.2"/>
</dbReference>
<keyword evidence="11" id="KW-1185">Reference proteome</keyword>
<dbReference type="Proteomes" id="UP000095280">
    <property type="component" value="Unplaced"/>
</dbReference>
<keyword evidence="4" id="KW-0479">Metal-binding</keyword>
<evidence type="ECO:0000256" key="5">
    <source>
        <dbReference type="ARBA" id="ARBA00022801"/>
    </source>
</evidence>
<dbReference type="AlphaFoldDB" id="A0A1I8GQK7"/>
<feature type="signal peptide" evidence="8">
    <location>
        <begin position="1"/>
        <end position="26"/>
    </location>
</feature>
<evidence type="ECO:0000259" key="9">
    <source>
        <dbReference type="Pfam" id="PF01431"/>
    </source>
</evidence>
<name>A0A1I8GQK7_9PLAT</name>
<dbReference type="GO" id="GO:0004222">
    <property type="term" value="F:metalloendopeptidase activity"/>
    <property type="evidence" value="ECO:0007669"/>
    <property type="project" value="InterPro"/>
</dbReference>
<evidence type="ECO:0000256" key="1">
    <source>
        <dbReference type="ARBA" id="ARBA00001947"/>
    </source>
</evidence>